<keyword evidence="2" id="KW-1185">Reference proteome</keyword>
<accession>A0ABV6YJX5</accession>
<evidence type="ECO:0000313" key="2">
    <source>
        <dbReference type="Proteomes" id="UP001593833"/>
    </source>
</evidence>
<proteinExistence type="predicted"/>
<dbReference type="Proteomes" id="UP001593833">
    <property type="component" value="Unassembled WGS sequence"/>
</dbReference>
<evidence type="ECO:0000313" key="1">
    <source>
        <dbReference type="EMBL" id="MFC1572647.1"/>
    </source>
</evidence>
<organism evidence="1 2">
    <name type="scientific">Eiseniibacteriota bacterium</name>
    <dbReference type="NCBI Taxonomy" id="2212470"/>
    <lineage>
        <taxon>Bacteria</taxon>
        <taxon>Candidatus Eiseniibacteriota</taxon>
    </lineage>
</organism>
<comment type="caution">
    <text evidence="1">The sequence shown here is derived from an EMBL/GenBank/DDBJ whole genome shotgun (WGS) entry which is preliminary data.</text>
</comment>
<protein>
    <recommendedName>
        <fullName evidence="3">PABS domain-containing protein</fullName>
    </recommendedName>
</protein>
<name>A0ABV6YJX5_UNCEI</name>
<dbReference type="EMBL" id="JBHPKH010000026">
    <property type="protein sequence ID" value="MFC1572647.1"/>
    <property type="molecule type" value="Genomic_DNA"/>
</dbReference>
<evidence type="ECO:0008006" key="3">
    <source>
        <dbReference type="Google" id="ProtNLM"/>
    </source>
</evidence>
<reference evidence="1 2" key="1">
    <citation type="submission" date="2024-09" db="EMBL/GenBank/DDBJ databases">
        <authorList>
            <person name="D'Angelo T."/>
        </authorList>
    </citation>
    <scope>NUCLEOTIDE SEQUENCE [LARGE SCALE GENOMIC DNA]</scope>
    <source>
        <strain evidence="1">SAG AM-320-E07</strain>
    </source>
</reference>
<dbReference type="SUPFAM" id="SSF53335">
    <property type="entry name" value="S-adenosyl-L-methionine-dependent methyltransferases"/>
    <property type="match status" value="1"/>
</dbReference>
<sequence length="229" mass="25404">MRVYLRKYGVLLVEGHVVISKVLAKPGAAHALSDVLAVSATALAPGPKIALLGFAGGGILAPLRALGFKSPIDAVDLSLEYEKWFRKYCSSWAGRVRLTQDEASAWLKRRRGRYDVIIEDLSVNGPYGVKKPEASVVTLPRLMKRRLKPHGLVVVNLLPMQGMSWRELLERVAAPYRRALVVSLVDYENKLVIGGSRLPEGREASRRIRSGLQQLGSRLVGRFRVRTLK</sequence>
<dbReference type="Gene3D" id="3.40.50.150">
    <property type="entry name" value="Vaccinia Virus protein VP39"/>
    <property type="match status" value="1"/>
</dbReference>
<dbReference type="InterPro" id="IPR029063">
    <property type="entry name" value="SAM-dependent_MTases_sf"/>
</dbReference>
<gene>
    <name evidence="1" type="ORF">ACFL6M_03505</name>
</gene>